<keyword evidence="1" id="KW-1133">Transmembrane helix</keyword>
<dbReference type="InterPro" id="IPR052712">
    <property type="entry name" value="Acid_resist_chaperone_HdeD"/>
</dbReference>
<sequence length="183" mass="19804">MKTGVLTGINRSAWVLLVFGVIAVLFALSAFAWPARTAVSLAWAFGVMALAEGVISVIALFRKDTPIPKGWLALYALTSILFGGLAILNPVATAGVLLMFLAVWLIIAGIFRIVFAIRVRKEIDNEWMLAFSGVIAIVLGIVFIAYPGAGLVLVTIWIGLAALIYGALQIVAGWRLRRFTKRF</sequence>
<dbReference type="Proteomes" id="UP001429984">
    <property type="component" value="Unassembled WGS sequence"/>
</dbReference>
<keyword evidence="1" id="KW-0812">Transmembrane</keyword>
<feature type="transmembrane region" description="Helical" evidence="1">
    <location>
        <begin position="152"/>
        <end position="174"/>
    </location>
</feature>
<keyword evidence="1" id="KW-0472">Membrane</keyword>
<proteinExistence type="predicted"/>
<dbReference type="InterPro" id="IPR005325">
    <property type="entry name" value="DUF308_memb"/>
</dbReference>
<feature type="transmembrane region" description="Helical" evidence="1">
    <location>
        <begin position="94"/>
        <end position="115"/>
    </location>
</feature>
<dbReference type="PANTHER" id="PTHR34989:SF1">
    <property type="entry name" value="PROTEIN HDED"/>
    <property type="match status" value="1"/>
</dbReference>
<accession>A0ABS0B5H7</accession>
<dbReference type="PANTHER" id="PTHR34989">
    <property type="entry name" value="PROTEIN HDED"/>
    <property type="match status" value="1"/>
</dbReference>
<feature type="transmembrane region" description="Helical" evidence="1">
    <location>
        <begin position="70"/>
        <end position="88"/>
    </location>
</feature>
<evidence type="ECO:0000256" key="1">
    <source>
        <dbReference type="SAM" id="Phobius"/>
    </source>
</evidence>
<comment type="caution">
    <text evidence="2">The sequence shown here is derived from an EMBL/GenBank/DDBJ whole genome shotgun (WGS) entry which is preliminary data.</text>
</comment>
<feature type="transmembrane region" description="Helical" evidence="1">
    <location>
        <begin position="12"/>
        <end position="35"/>
    </location>
</feature>
<dbReference type="EMBL" id="JADLZT010000002">
    <property type="protein sequence ID" value="MBF6023313.1"/>
    <property type="molecule type" value="Genomic_DNA"/>
</dbReference>
<dbReference type="Pfam" id="PF03729">
    <property type="entry name" value="DUF308"/>
    <property type="match status" value="1"/>
</dbReference>
<evidence type="ECO:0000313" key="2">
    <source>
        <dbReference type="EMBL" id="MBF6023313.1"/>
    </source>
</evidence>
<gene>
    <name evidence="2" type="ORF">IU514_04635</name>
</gene>
<evidence type="ECO:0000313" key="3">
    <source>
        <dbReference type="Proteomes" id="UP001429984"/>
    </source>
</evidence>
<feature type="transmembrane region" description="Helical" evidence="1">
    <location>
        <begin position="41"/>
        <end position="61"/>
    </location>
</feature>
<name>A0ABS0B5H7_9GAMM</name>
<protein>
    <submittedName>
        <fullName evidence="2">HdeD family acid-resistance protein</fullName>
    </submittedName>
</protein>
<keyword evidence="3" id="KW-1185">Reference proteome</keyword>
<dbReference type="RefSeq" id="WP_194929902.1">
    <property type="nucleotide sequence ID" value="NZ_JADLZT010000002.1"/>
</dbReference>
<reference evidence="2 3" key="1">
    <citation type="submission" date="2020-11" db="EMBL/GenBank/DDBJ databases">
        <title>Draft Genome Sequence and Secondary Metabolite Biosynthetic Potential of the Lysobacter niastensis Type strain DSM 18481.</title>
        <authorList>
            <person name="Turrini P."/>
            <person name="Artuso I."/>
            <person name="Tescari M."/>
            <person name="Lugli G.A."/>
            <person name="Frangipani E."/>
            <person name="Ventura M."/>
            <person name="Visca P."/>
        </authorList>
    </citation>
    <scope>NUCLEOTIDE SEQUENCE [LARGE SCALE GENOMIC DNA]</scope>
    <source>
        <strain evidence="2 3">DSM 18481</strain>
    </source>
</reference>
<feature type="transmembrane region" description="Helical" evidence="1">
    <location>
        <begin position="127"/>
        <end position="146"/>
    </location>
</feature>
<organism evidence="2 3">
    <name type="scientific">Lysobacter niastensis</name>
    <dbReference type="NCBI Taxonomy" id="380629"/>
    <lineage>
        <taxon>Bacteria</taxon>
        <taxon>Pseudomonadati</taxon>
        <taxon>Pseudomonadota</taxon>
        <taxon>Gammaproteobacteria</taxon>
        <taxon>Lysobacterales</taxon>
        <taxon>Lysobacteraceae</taxon>
        <taxon>Lysobacter</taxon>
    </lineage>
</organism>